<comment type="caution">
    <text evidence="4">The sequence shown here is derived from an EMBL/GenBank/DDBJ whole genome shotgun (WGS) entry which is preliminary data.</text>
</comment>
<dbReference type="RefSeq" id="WP_245903910.1">
    <property type="nucleotide sequence ID" value="NZ_CAKZQT010000026.1"/>
</dbReference>
<organism evidence="4 5">
    <name type="scientific">Sinimarinibacterium flocculans</name>
    <dbReference type="NCBI Taxonomy" id="985250"/>
    <lineage>
        <taxon>Bacteria</taxon>
        <taxon>Pseudomonadati</taxon>
        <taxon>Pseudomonadota</taxon>
        <taxon>Gammaproteobacteria</taxon>
        <taxon>Nevskiales</taxon>
        <taxon>Nevskiaceae</taxon>
        <taxon>Sinimarinibacterium</taxon>
    </lineage>
</organism>
<proteinExistence type="inferred from homology"/>
<keyword evidence="1 3" id="KW-0145">Chemotaxis</keyword>
<dbReference type="HAMAP" id="MF_01440">
    <property type="entry name" value="CheD"/>
    <property type="match status" value="1"/>
</dbReference>
<reference evidence="4 5" key="1">
    <citation type="submission" date="2018-04" db="EMBL/GenBank/DDBJ databases">
        <title>Genomic Encyclopedia of Type Strains, Phase IV (KMG-IV): sequencing the most valuable type-strain genomes for metagenomic binning, comparative biology and taxonomic classification.</title>
        <authorList>
            <person name="Goeker M."/>
        </authorList>
    </citation>
    <scope>NUCLEOTIDE SEQUENCE [LARGE SCALE GENOMIC DNA]</scope>
    <source>
        <strain evidence="4 5">DSM 104150</strain>
    </source>
</reference>
<dbReference type="Proteomes" id="UP000248330">
    <property type="component" value="Unassembled WGS sequence"/>
</dbReference>
<sequence>MSIALRHAWEARTGQGLAPRYFDRQLGCAVVKVMPGEYEVGGADLALVTLLGSCVSACLRDPVAAIGGMNHFMLPQDQRDVEVVANARYGAYAMEVLINELLKRGARRERLEAKLFGGANVIAGMTSQPVGERNLRFALDYLQRESIAVAARDLGGQVARKVAYFVGSGRVLVRHLPVAATAADLALEQMYGQSLATQPLAGDVELFD</sequence>
<dbReference type="GO" id="GO:0006935">
    <property type="term" value="P:chemotaxis"/>
    <property type="evidence" value="ECO:0007669"/>
    <property type="project" value="UniProtKB-UniRule"/>
</dbReference>
<dbReference type="InterPro" id="IPR005659">
    <property type="entry name" value="Chemorcpt_Glu_NH3ase_CheD"/>
</dbReference>
<evidence type="ECO:0000256" key="1">
    <source>
        <dbReference type="ARBA" id="ARBA00022500"/>
    </source>
</evidence>
<dbReference type="PANTHER" id="PTHR35147">
    <property type="entry name" value="CHEMORECEPTOR GLUTAMINE DEAMIDASE CHED-RELATED"/>
    <property type="match status" value="1"/>
</dbReference>
<comment type="function">
    <text evidence="3">Probably deamidates glutamine residues to glutamate on methyl-accepting chemotaxis receptors (MCPs), playing an important role in chemotaxis.</text>
</comment>
<keyword evidence="5" id="KW-1185">Reference proteome</keyword>
<evidence type="ECO:0000313" key="4">
    <source>
        <dbReference type="EMBL" id="PXV66087.1"/>
    </source>
</evidence>
<comment type="similarity">
    <text evidence="3">Belongs to the CheD family.</text>
</comment>
<dbReference type="GO" id="GO:0050568">
    <property type="term" value="F:protein-glutamine glutaminase activity"/>
    <property type="evidence" value="ECO:0007669"/>
    <property type="project" value="UniProtKB-UniRule"/>
</dbReference>
<dbReference type="EC" id="3.5.1.44" evidence="3"/>
<dbReference type="NCBIfam" id="NF010013">
    <property type="entry name" value="PRK13487.1"/>
    <property type="match status" value="1"/>
</dbReference>
<name>A0A318E4K4_9GAMM</name>
<dbReference type="CDD" id="cd16352">
    <property type="entry name" value="CheD"/>
    <property type="match status" value="1"/>
</dbReference>
<dbReference type="InterPro" id="IPR011324">
    <property type="entry name" value="Cytotoxic_necrot_fac-like_cat"/>
</dbReference>
<dbReference type="AlphaFoldDB" id="A0A318E4K4"/>
<comment type="catalytic activity">
    <reaction evidence="3">
        <text>L-glutaminyl-[protein] + H2O = L-glutamyl-[protein] + NH4(+)</text>
        <dbReference type="Rhea" id="RHEA:16441"/>
        <dbReference type="Rhea" id="RHEA-COMP:10207"/>
        <dbReference type="Rhea" id="RHEA-COMP:10208"/>
        <dbReference type="ChEBI" id="CHEBI:15377"/>
        <dbReference type="ChEBI" id="CHEBI:28938"/>
        <dbReference type="ChEBI" id="CHEBI:29973"/>
        <dbReference type="ChEBI" id="CHEBI:30011"/>
        <dbReference type="EC" id="3.5.1.44"/>
    </reaction>
</comment>
<gene>
    <name evidence="3" type="primary">cheD</name>
    <name evidence="4" type="ORF">C8D93_10859</name>
</gene>
<dbReference type="Pfam" id="PF03975">
    <property type="entry name" value="CheD"/>
    <property type="match status" value="1"/>
</dbReference>
<accession>A0A318E4K4</accession>
<evidence type="ECO:0000256" key="3">
    <source>
        <dbReference type="HAMAP-Rule" id="MF_01440"/>
    </source>
</evidence>
<dbReference type="EMBL" id="QICN01000008">
    <property type="protein sequence ID" value="PXV66087.1"/>
    <property type="molecule type" value="Genomic_DNA"/>
</dbReference>
<dbReference type="Gene3D" id="3.30.1330.200">
    <property type="match status" value="1"/>
</dbReference>
<dbReference type="SUPFAM" id="SSF64438">
    <property type="entry name" value="CNF1/YfiH-like putative cysteine hydrolases"/>
    <property type="match status" value="1"/>
</dbReference>
<dbReference type="InterPro" id="IPR038592">
    <property type="entry name" value="CheD-like_sf"/>
</dbReference>
<dbReference type="PANTHER" id="PTHR35147:SF2">
    <property type="entry name" value="CHEMORECEPTOR GLUTAMINE DEAMIDASE CHED-RELATED"/>
    <property type="match status" value="1"/>
</dbReference>
<evidence type="ECO:0000313" key="5">
    <source>
        <dbReference type="Proteomes" id="UP000248330"/>
    </source>
</evidence>
<protein>
    <recommendedName>
        <fullName evidence="3">Probable chemoreceptor glutamine deamidase CheD</fullName>
        <ecNumber evidence="3">3.5.1.44</ecNumber>
    </recommendedName>
</protein>
<evidence type="ECO:0000256" key="2">
    <source>
        <dbReference type="ARBA" id="ARBA00022801"/>
    </source>
</evidence>
<keyword evidence="2 3" id="KW-0378">Hydrolase</keyword>